<proteinExistence type="predicted"/>
<organism evidence="1 2">
    <name type="scientific">Antarcticirhabdus aurantiaca</name>
    <dbReference type="NCBI Taxonomy" id="2606717"/>
    <lineage>
        <taxon>Bacteria</taxon>
        <taxon>Pseudomonadati</taxon>
        <taxon>Pseudomonadota</taxon>
        <taxon>Alphaproteobacteria</taxon>
        <taxon>Hyphomicrobiales</taxon>
        <taxon>Aurantimonadaceae</taxon>
        <taxon>Antarcticirhabdus</taxon>
    </lineage>
</organism>
<evidence type="ECO:0000313" key="2">
    <source>
        <dbReference type="Proteomes" id="UP001163223"/>
    </source>
</evidence>
<keyword evidence="1" id="KW-0808">Transferase</keyword>
<dbReference type="Proteomes" id="UP001163223">
    <property type="component" value="Chromosome"/>
</dbReference>
<reference evidence="1" key="1">
    <citation type="submission" date="2022-11" db="EMBL/GenBank/DDBJ databases">
        <title>beta-Carotene-producing bacterium, Jeongeuplla avenae sp. nov., alleviates the salt stress of Arabidopsis seedlings.</title>
        <authorList>
            <person name="Jiang L."/>
            <person name="Lee J."/>
        </authorList>
    </citation>
    <scope>NUCLEOTIDE SEQUENCE</scope>
    <source>
        <strain evidence="1">DY_R2A_6</strain>
    </source>
</reference>
<evidence type="ECO:0000313" key="1">
    <source>
        <dbReference type="EMBL" id="WAJ31528.1"/>
    </source>
</evidence>
<keyword evidence="1" id="KW-0548">Nucleotidyltransferase</keyword>
<accession>A0ACD4NXV0</accession>
<name>A0ACD4NXV0_9HYPH</name>
<keyword evidence="2" id="KW-1185">Reference proteome</keyword>
<dbReference type="EC" id="2.7.7.18" evidence="1"/>
<gene>
    <name evidence="1" type="ORF">OXU80_19180</name>
</gene>
<sequence length="198" mass="22138">MPPAPPGQRIGLFGGSFDPPHEGHRLVARVVLRRLRLDRLWWIVTPGNPLKDHGRLAPLSERVALSRALVGGDRRIVVTAFEAAHRIRYTADTLELVTSRRPNARFVWIMGADSLRSFHRWQDWKRIAAMMPLAVVDRPGSTLSVLSSPAALRLEGHRIPERDAARLASLDPPAWVFLTGPRSAQSSTTLRRLQDSLS</sequence>
<dbReference type="EMBL" id="CP113520">
    <property type="protein sequence ID" value="WAJ31528.1"/>
    <property type="molecule type" value="Genomic_DNA"/>
</dbReference>
<protein>
    <submittedName>
        <fullName evidence="1">Nicotinate-nucleotide adenylyltransferase</fullName>
        <ecNumber evidence="1">2.7.7.18</ecNumber>
    </submittedName>
</protein>